<comment type="caution">
    <text evidence="1">The sequence shown here is derived from an EMBL/GenBank/DDBJ whole genome shotgun (WGS) entry which is preliminary data.</text>
</comment>
<protein>
    <submittedName>
        <fullName evidence="1">Uncharacterized protein</fullName>
    </submittedName>
</protein>
<dbReference type="OrthoDB" id="5183822at2"/>
<reference evidence="1 2" key="1">
    <citation type="submission" date="2019-07" db="EMBL/GenBank/DDBJ databases">
        <authorList>
            <person name="Zhao L.H."/>
        </authorList>
    </citation>
    <scope>NUCLEOTIDE SEQUENCE [LARGE SCALE GENOMIC DNA]</scope>
    <source>
        <strain evidence="1 2">Co35</strain>
    </source>
</reference>
<gene>
    <name evidence="1" type="ORF">FNM00_10150</name>
</gene>
<accession>A0A554S8R7</accession>
<name>A0A554S8R7_9ACTN</name>
<evidence type="ECO:0000313" key="2">
    <source>
        <dbReference type="Proteomes" id="UP000316988"/>
    </source>
</evidence>
<proteinExistence type="predicted"/>
<dbReference type="EMBL" id="VLNT01000007">
    <property type="protein sequence ID" value="TSD62734.1"/>
    <property type="molecule type" value="Genomic_DNA"/>
</dbReference>
<dbReference type="RefSeq" id="WP_143913331.1">
    <property type="nucleotide sequence ID" value="NZ_VLNT01000007.1"/>
</dbReference>
<keyword evidence="2" id="KW-1185">Reference proteome</keyword>
<evidence type="ECO:0000313" key="1">
    <source>
        <dbReference type="EMBL" id="TSD62734.1"/>
    </source>
</evidence>
<organism evidence="1 2">
    <name type="scientific">Aeromicrobium piscarium</name>
    <dbReference type="NCBI Taxonomy" id="2590901"/>
    <lineage>
        <taxon>Bacteria</taxon>
        <taxon>Bacillati</taxon>
        <taxon>Actinomycetota</taxon>
        <taxon>Actinomycetes</taxon>
        <taxon>Propionibacteriales</taxon>
        <taxon>Nocardioidaceae</taxon>
        <taxon>Aeromicrobium</taxon>
    </lineage>
</organism>
<dbReference type="AlphaFoldDB" id="A0A554S8R7"/>
<dbReference type="Proteomes" id="UP000316988">
    <property type="component" value="Unassembled WGS sequence"/>
</dbReference>
<dbReference type="PROSITE" id="PS51257">
    <property type="entry name" value="PROKAR_LIPOPROTEIN"/>
    <property type="match status" value="1"/>
</dbReference>
<sequence length="126" mass="12707">MKTLTRSSAIGLALVAAITLTGCSSGGHSEQESFGFDGETLNVVHDNSYMPVNVASGAGDGEVTVEVTTQTLGQSPETPAWSLTDGVLNLGTPCGGSIVGYCEASYSIQVPDGTEVLVNGQPASLG</sequence>